<evidence type="ECO:0000313" key="3">
    <source>
        <dbReference type="EMBL" id="SEL52428.1"/>
    </source>
</evidence>
<feature type="domain" description="HTH tetR-type" evidence="2">
    <location>
        <begin position="7"/>
        <end position="54"/>
    </location>
</feature>
<name>A0A1H7QXI4_STRJI</name>
<reference evidence="4" key="1">
    <citation type="submission" date="2016-10" db="EMBL/GenBank/DDBJ databases">
        <authorList>
            <person name="Varghese N."/>
        </authorList>
    </citation>
    <scope>NUCLEOTIDE SEQUENCE [LARGE SCALE GENOMIC DNA]</scope>
    <source>
        <strain evidence="4">DSM 45096 / BCRC 16803 / CGMCC 4.1857 / CIP 109030 / JCM 12277 / KCTC 19219 / NBRC 100920 / 33214</strain>
    </source>
</reference>
<protein>
    <submittedName>
        <fullName evidence="3">Regulatory protein, tetR family</fullName>
    </submittedName>
</protein>
<gene>
    <name evidence="3" type="ORF">SAMN05414137_109261</name>
</gene>
<organism evidence="3 4">
    <name type="scientific">Streptacidiphilus jiangxiensis</name>
    <dbReference type="NCBI Taxonomy" id="235985"/>
    <lineage>
        <taxon>Bacteria</taxon>
        <taxon>Bacillati</taxon>
        <taxon>Actinomycetota</taxon>
        <taxon>Actinomycetes</taxon>
        <taxon>Kitasatosporales</taxon>
        <taxon>Streptomycetaceae</taxon>
        <taxon>Streptacidiphilus</taxon>
    </lineage>
</organism>
<dbReference type="Proteomes" id="UP000183015">
    <property type="component" value="Unassembled WGS sequence"/>
</dbReference>
<evidence type="ECO:0000313" key="4">
    <source>
        <dbReference type="Proteomes" id="UP000183015"/>
    </source>
</evidence>
<evidence type="ECO:0000256" key="1">
    <source>
        <dbReference type="ARBA" id="ARBA00023125"/>
    </source>
</evidence>
<dbReference type="InterPro" id="IPR009057">
    <property type="entry name" value="Homeodomain-like_sf"/>
</dbReference>
<dbReference type="Pfam" id="PF00440">
    <property type="entry name" value="TetR_N"/>
    <property type="match status" value="1"/>
</dbReference>
<accession>A0A1H7QXI4</accession>
<keyword evidence="1" id="KW-0238">DNA-binding</keyword>
<dbReference type="GO" id="GO:0003677">
    <property type="term" value="F:DNA binding"/>
    <property type="evidence" value="ECO:0007669"/>
    <property type="project" value="UniProtKB-KW"/>
</dbReference>
<sequence length="218" mass="23627">MTTRAQLLLAAEELFARHGIAEVSLRQISAAAGQRNTAAAHYHFGDRTTLIREVLRTRLETIDARRAALLAEAEPTAGQGVEVRMLVEALVRPLAEQACRPGSHYVRFLQRLFAHTGHDVRAFAELGGFDQSFAVARVVATRLPNLKPDHASARARWAGRLIISALADLEQSCADAEERQEKRERQDTGAATFADPGACTLALIDAVTGLLTAPQSPA</sequence>
<dbReference type="OrthoDB" id="2356263at2"/>
<dbReference type="STRING" id="235985.SAMN05414137_109261"/>
<dbReference type="RefSeq" id="WP_052438557.1">
    <property type="nucleotide sequence ID" value="NZ_BBPN01000009.1"/>
</dbReference>
<evidence type="ECO:0000259" key="2">
    <source>
        <dbReference type="Pfam" id="PF00440"/>
    </source>
</evidence>
<dbReference type="AlphaFoldDB" id="A0A1H7QXI4"/>
<dbReference type="EMBL" id="FOAZ01000009">
    <property type="protein sequence ID" value="SEL52428.1"/>
    <property type="molecule type" value="Genomic_DNA"/>
</dbReference>
<dbReference type="InterPro" id="IPR001647">
    <property type="entry name" value="HTH_TetR"/>
</dbReference>
<dbReference type="eggNOG" id="COG1309">
    <property type="taxonomic scope" value="Bacteria"/>
</dbReference>
<keyword evidence="4" id="KW-1185">Reference proteome</keyword>
<dbReference type="Gene3D" id="1.10.357.10">
    <property type="entry name" value="Tetracycline Repressor, domain 2"/>
    <property type="match status" value="1"/>
</dbReference>
<proteinExistence type="predicted"/>
<dbReference type="SUPFAM" id="SSF46689">
    <property type="entry name" value="Homeodomain-like"/>
    <property type="match status" value="1"/>
</dbReference>